<dbReference type="Pfam" id="PF10401">
    <property type="entry name" value="IRF-3"/>
    <property type="match status" value="1"/>
</dbReference>
<dbReference type="Gene3D" id="1.10.10.10">
    <property type="entry name" value="Winged helix-like DNA-binding domain superfamily/Winged helix DNA-binding domain"/>
    <property type="match status" value="1"/>
</dbReference>
<evidence type="ECO:0000256" key="7">
    <source>
        <dbReference type="SAM" id="MobiDB-lite"/>
    </source>
</evidence>
<dbReference type="InterPro" id="IPR036390">
    <property type="entry name" value="WH_DNA-bd_sf"/>
</dbReference>
<dbReference type="FunFam" id="1.10.10.10:FF:000041">
    <property type="entry name" value="Interferon regulatory factor 4"/>
    <property type="match status" value="1"/>
</dbReference>
<dbReference type="Pfam" id="PF00605">
    <property type="entry name" value="IRF"/>
    <property type="match status" value="1"/>
</dbReference>
<feature type="region of interest" description="Disordered" evidence="7">
    <location>
        <begin position="163"/>
        <end position="184"/>
    </location>
</feature>
<evidence type="ECO:0000256" key="4">
    <source>
        <dbReference type="ARBA" id="ARBA00023159"/>
    </source>
</evidence>
<dbReference type="InterPro" id="IPR019817">
    <property type="entry name" value="Interferon_reg_fac_CS"/>
</dbReference>
<keyword evidence="3" id="KW-0238">DNA-binding</keyword>
<dbReference type="InterPro" id="IPR017855">
    <property type="entry name" value="SMAD-like_dom_sf"/>
</dbReference>
<dbReference type="GO" id="GO:0000981">
    <property type="term" value="F:DNA-binding transcription factor activity, RNA polymerase II-specific"/>
    <property type="evidence" value="ECO:0007669"/>
    <property type="project" value="TreeGrafter"/>
</dbReference>
<dbReference type="AlphaFoldDB" id="A0AAV7P3R4"/>
<gene>
    <name evidence="9" type="ORF">NDU88_001434</name>
</gene>
<feature type="region of interest" description="Disordered" evidence="7">
    <location>
        <begin position="17"/>
        <end position="42"/>
    </location>
</feature>
<accession>A0AAV7P3R4</accession>
<protein>
    <recommendedName>
        <fullName evidence="8">IRF tryptophan pentad repeat domain-containing protein</fullName>
    </recommendedName>
</protein>
<keyword evidence="2" id="KW-0805">Transcription regulation</keyword>
<dbReference type="GO" id="GO:0002376">
    <property type="term" value="P:immune system process"/>
    <property type="evidence" value="ECO:0007669"/>
    <property type="project" value="TreeGrafter"/>
</dbReference>
<comment type="caution">
    <text evidence="9">The sequence shown here is derived from an EMBL/GenBank/DDBJ whole genome shotgun (WGS) entry which is preliminary data.</text>
</comment>
<dbReference type="EMBL" id="JANPWB010000011">
    <property type="protein sequence ID" value="KAJ1122961.1"/>
    <property type="molecule type" value="Genomic_DNA"/>
</dbReference>
<dbReference type="PANTHER" id="PTHR11949">
    <property type="entry name" value="INTERFERON REGULATORY FACTOR"/>
    <property type="match status" value="1"/>
</dbReference>
<dbReference type="InterPro" id="IPR036388">
    <property type="entry name" value="WH-like_DNA-bd_sf"/>
</dbReference>
<dbReference type="SUPFAM" id="SSF46785">
    <property type="entry name" value="Winged helix' DNA-binding domain"/>
    <property type="match status" value="1"/>
</dbReference>
<evidence type="ECO:0000256" key="2">
    <source>
        <dbReference type="ARBA" id="ARBA00023015"/>
    </source>
</evidence>
<evidence type="ECO:0000256" key="3">
    <source>
        <dbReference type="ARBA" id="ARBA00023125"/>
    </source>
</evidence>
<dbReference type="PROSITE" id="PS51507">
    <property type="entry name" value="IRF_2"/>
    <property type="match status" value="1"/>
</dbReference>
<dbReference type="Gene3D" id="2.60.200.10">
    <property type="match status" value="1"/>
</dbReference>
<name>A0AAV7P3R4_PLEWA</name>
<evidence type="ECO:0000256" key="1">
    <source>
        <dbReference type="ARBA" id="ARBA00004123"/>
    </source>
</evidence>
<dbReference type="GO" id="GO:0005634">
    <property type="term" value="C:nucleus"/>
    <property type="evidence" value="ECO:0007669"/>
    <property type="project" value="UniProtKB-SubCell"/>
</dbReference>
<evidence type="ECO:0000259" key="8">
    <source>
        <dbReference type="PROSITE" id="PS51507"/>
    </source>
</evidence>
<dbReference type="SMART" id="SM00348">
    <property type="entry name" value="IRF"/>
    <property type="match status" value="1"/>
</dbReference>
<evidence type="ECO:0000256" key="5">
    <source>
        <dbReference type="ARBA" id="ARBA00023163"/>
    </source>
</evidence>
<keyword evidence="5" id="KW-0804">Transcription</keyword>
<evidence type="ECO:0000313" key="10">
    <source>
        <dbReference type="Proteomes" id="UP001066276"/>
    </source>
</evidence>
<keyword evidence="6" id="KW-0539">Nucleus</keyword>
<dbReference type="PROSITE" id="PS00601">
    <property type="entry name" value="IRF_1"/>
    <property type="match status" value="1"/>
</dbReference>
<evidence type="ECO:0000313" key="9">
    <source>
        <dbReference type="EMBL" id="KAJ1122961.1"/>
    </source>
</evidence>
<dbReference type="PRINTS" id="PR00267">
    <property type="entry name" value="INTFRNREGFCT"/>
</dbReference>
<keyword evidence="4" id="KW-0010">Activator</keyword>
<evidence type="ECO:0000256" key="6">
    <source>
        <dbReference type="ARBA" id="ARBA00023242"/>
    </source>
</evidence>
<dbReference type="SUPFAM" id="SSF49879">
    <property type="entry name" value="SMAD/FHA domain"/>
    <property type="match status" value="1"/>
</dbReference>
<keyword evidence="10" id="KW-1185">Reference proteome</keyword>
<organism evidence="9 10">
    <name type="scientific">Pleurodeles waltl</name>
    <name type="common">Iberian ribbed newt</name>
    <dbReference type="NCBI Taxonomy" id="8319"/>
    <lineage>
        <taxon>Eukaryota</taxon>
        <taxon>Metazoa</taxon>
        <taxon>Chordata</taxon>
        <taxon>Craniata</taxon>
        <taxon>Vertebrata</taxon>
        <taxon>Euteleostomi</taxon>
        <taxon>Amphibia</taxon>
        <taxon>Batrachia</taxon>
        <taxon>Caudata</taxon>
        <taxon>Salamandroidea</taxon>
        <taxon>Salamandridae</taxon>
        <taxon>Pleurodelinae</taxon>
        <taxon>Pleurodeles</taxon>
    </lineage>
</organism>
<dbReference type="Proteomes" id="UP001066276">
    <property type="component" value="Chromosome 7"/>
</dbReference>
<feature type="compositionally biased region" description="Basic and acidic residues" evidence="7">
    <location>
        <begin position="163"/>
        <end position="181"/>
    </location>
</feature>
<dbReference type="InterPro" id="IPR019471">
    <property type="entry name" value="Interferon_reg_factor-3"/>
</dbReference>
<sequence>MNITPILDRSRKVPIKQEKIGSQGKIRRTSSATKRLSEDQEKIGTNMSDKRAQMKLREWLIAQVDSGRYSGLHWENAEKTIFRIPWKHAAKQDYRENEDAALFKAWAIYKRKYQEGTDKADPSTWKTRLRCALNKSTDFEEIPDRSQLDISEPYKVYRVLNEQHTKSEERPKEHIHTREQRPQQSPVILEAPGRPHVPDRVPAEPHNESTDSSLFRVQAISVLEKNKTDKPAGLGWASPEFPAPRMPCEPLDNGCRVKGPAYDWTAVSKSANLFEPYNILSKSRNVSDFWLHIRLYYRDVLVKEYTTRTVEGCRITHRPTPADEEQLYGPSCIEQLPFPSPRAMSVCGFPDVMLVLERLLSHLDRGVLLWVAGEGVFAKRQCQGRVYWSGPLAPNKDQPNKLEREKTYKLLDTKQFLKGLRDFLKNGKPAPKYQIQLCFDEEFPETTLQNTKKLITAHVEPVFARELFRHAQQIDPQLLHTGANLGLSSAPDSIIKILRELYQS</sequence>
<proteinExistence type="predicted"/>
<dbReference type="InterPro" id="IPR001346">
    <property type="entry name" value="Interferon_reg_fact_DNA-bd_dom"/>
</dbReference>
<dbReference type="GO" id="GO:0045944">
    <property type="term" value="P:positive regulation of transcription by RNA polymerase II"/>
    <property type="evidence" value="ECO:0007669"/>
    <property type="project" value="UniProtKB-ARBA"/>
</dbReference>
<reference evidence="9" key="1">
    <citation type="journal article" date="2022" name="bioRxiv">
        <title>Sequencing and chromosome-scale assembly of the giantPleurodeles waltlgenome.</title>
        <authorList>
            <person name="Brown T."/>
            <person name="Elewa A."/>
            <person name="Iarovenko S."/>
            <person name="Subramanian E."/>
            <person name="Araus A.J."/>
            <person name="Petzold A."/>
            <person name="Susuki M."/>
            <person name="Suzuki K.-i.T."/>
            <person name="Hayashi T."/>
            <person name="Toyoda A."/>
            <person name="Oliveira C."/>
            <person name="Osipova E."/>
            <person name="Leigh N.D."/>
            <person name="Simon A."/>
            <person name="Yun M.H."/>
        </authorList>
    </citation>
    <scope>NUCLEOTIDE SEQUENCE</scope>
    <source>
        <strain evidence="9">20211129_DDA</strain>
        <tissue evidence="9">Liver</tissue>
    </source>
</reference>
<dbReference type="PANTHER" id="PTHR11949:SF24">
    <property type="entry name" value="INTERFERON REGULATORY FACTOR 9"/>
    <property type="match status" value="1"/>
</dbReference>
<dbReference type="FunFam" id="2.60.200.10:FF:000013">
    <property type="entry name" value="Interferon regulatory factor 8"/>
    <property type="match status" value="1"/>
</dbReference>
<feature type="domain" description="IRF tryptophan pentad repeat" evidence="8">
    <location>
        <begin position="53"/>
        <end position="161"/>
    </location>
</feature>
<comment type="subcellular location">
    <subcellularLocation>
        <location evidence="1">Nucleus</location>
    </subcellularLocation>
</comment>
<dbReference type="InterPro" id="IPR008984">
    <property type="entry name" value="SMAD_FHA_dom_sf"/>
</dbReference>
<dbReference type="GO" id="GO:0000978">
    <property type="term" value="F:RNA polymerase II cis-regulatory region sequence-specific DNA binding"/>
    <property type="evidence" value="ECO:0007669"/>
    <property type="project" value="TreeGrafter"/>
</dbReference>
<dbReference type="CDD" id="cd00103">
    <property type="entry name" value="IRF"/>
    <property type="match status" value="1"/>
</dbReference>
<dbReference type="SMART" id="SM01243">
    <property type="entry name" value="IRF-3"/>
    <property type="match status" value="1"/>
</dbReference>